<evidence type="ECO:0000256" key="6">
    <source>
        <dbReference type="ARBA" id="ARBA00022992"/>
    </source>
</evidence>
<comment type="caution">
    <text evidence="10">The sequence shown here is derived from an EMBL/GenBank/DDBJ whole genome shotgun (WGS) entry which is preliminary data.</text>
</comment>
<evidence type="ECO:0000256" key="5">
    <source>
        <dbReference type="ARBA" id="ARBA00022840"/>
    </source>
</evidence>
<dbReference type="GO" id="GO:0004674">
    <property type="term" value="F:protein serine/threonine kinase activity"/>
    <property type="evidence" value="ECO:0007669"/>
    <property type="project" value="TreeGrafter"/>
</dbReference>
<proteinExistence type="predicted"/>
<dbReference type="PANTHER" id="PTHR43289:SF6">
    <property type="entry name" value="SERINE_THREONINE-PROTEIN KINASE NEKL-3"/>
    <property type="match status" value="1"/>
</dbReference>
<keyword evidence="3 7" id="KW-0547">Nucleotide-binding</keyword>
<evidence type="ECO:0000256" key="4">
    <source>
        <dbReference type="ARBA" id="ARBA00022777"/>
    </source>
</evidence>
<evidence type="ECO:0000256" key="3">
    <source>
        <dbReference type="ARBA" id="ARBA00022741"/>
    </source>
</evidence>
<dbReference type="InterPro" id="IPR011009">
    <property type="entry name" value="Kinase-like_dom_sf"/>
</dbReference>
<dbReference type="SUPFAM" id="SSF51206">
    <property type="entry name" value="cAMP-binding domain-like"/>
    <property type="match status" value="1"/>
</dbReference>
<dbReference type="Gene3D" id="2.60.120.10">
    <property type="entry name" value="Jelly Rolls"/>
    <property type="match status" value="1"/>
</dbReference>
<dbReference type="CDD" id="cd00038">
    <property type="entry name" value="CAP_ED"/>
    <property type="match status" value="1"/>
</dbReference>
<evidence type="ECO:0000313" key="10">
    <source>
        <dbReference type="EMBL" id="EDM80629.1"/>
    </source>
</evidence>
<dbReference type="Gene3D" id="3.30.200.20">
    <property type="entry name" value="Phosphorylase Kinase, domain 1"/>
    <property type="match status" value="1"/>
</dbReference>
<dbReference type="GO" id="GO:0030553">
    <property type="term" value="F:cGMP binding"/>
    <property type="evidence" value="ECO:0007669"/>
    <property type="project" value="UniProtKB-KW"/>
</dbReference>
<dbReference type="InterPro" id="IPR008271">
    <property type="entry name" value="Ser/Thr_kinase_AS"/>
</dbReference>
<evidence type="ECO:0000256" key="2">
    <source>
        <dbReference type="ARBA" id="ARBA00022679"/>
    </source>
</evidence>
<sequence>MEPTETLLDSRARRVERAPKFDDLIRTLLPTSGRLSLGDLIGSGGMGSVTAAREQGLERTVALKQLADEHRENPTLVASLIREARVTARLEHPCVVPIYEIGVREYDHVYYTMKRIEGDTLSSVVRRSALAERTRAELLDLVDAIVRICGAVAAAHDIGYVHCDIKPQNIMLGRFGAVYLMDWGGAQPFGKAREEARRSREAAVLGGKRIVVRTPAFMAPEQAVRAKVTPATDIFLLGGVLYYVATGCAPYSGAGSVENMRSRAKAGSFQPPSVRDPSIEPALEAIILRAMAFDPEDRYPSAQALADALKAYSRGSGWEFPIRTYEPGEVIIQEGEVAETAYVIIDGSCEVSRVGDDGGEQRLRVMDAGEVFGETAIFAGVRRTATVRALEPTKVGVITRDLFERDVARWNPWMARFVETLAKRLAAD</sequence>
<dbReference type="GO" id="GO:0005524">
    <property type="term" value="F:ATP binding"/>
    <property type="evidence" value="ECO:0007669"/>
    <property type="project" value="UniProtKB-UniRule"/>
</dbReference>
<evidence type="ECO:0000313" key="11">
    <source>
        <dbReference type="Proteomes" id="UP000005801"/>
    </source>
</evidence>
<dbReference type="InterPro" id="IPR017441">
    <property type="entry name" value="Protein_kinase_ATP_BS"/>
</dbReference>
<evidence type="ECO:0000259" key="9">
    <source>
        <dbReference type="PROSITE" id="PS50042"/>
    </source>
</evidence>
<dbReference type="InterPro" id="IPR018490">
    <property type="entry name" value="cNMP-bd_dom_sf"/>
</dbReference>
<dbReference type="PROSITE" id="PS50042">
    <property type="entry name" value="CNMP_BINDING_3"/>
    <property type="match status" value="1"/>
</dbReference>
<keyword evidence="11" id="KW-1185">Reference proteome</keyword>
<dbReference type="CDD" id="cd14014">
    <property type="entry name" value="STKc_PknB_like"/>
    <property type="match status" value="1"/>
</dbReference>
<dbReference type="PROSITE" id="PS50011">
    <property type="entry name" value="PROTEIN_KINASE_DOM"/>
    <property type="match status" value="1"/>
</dbReference>
<dbReference type="InterPro" id="IPR000719">
    <property type="entry name" value="Prot_kinase_dom"/>
</dbReference>
<dbReference type="InterPro" id="IPR018488">
    <property type="entry name" value="cNMP-bd_CS"/>
</dbReference>
<evidence type="ECO:0000259" key="8">
    <source>
        <dbReference type="PROSITE" id="PS50011"/>
    </source>
</evidence>
<dbReference type="SUPFAM" id="SSF56112">
    <property type="entry name" value="Protein kinase-like (PK-like)"/>
    <property type="match status" value="1"/>
</dbReference>
<dbReference type="Pfam" id="PF00027">
    <property type="entry name" value="cNMP_binding"/>
    <property type="match status" value="1"/>
</dbReference>
<dbReference type="PROSITE" id="PS00889">
    <property type="entry name" value="CNMP_BINDING_2"/>
    <property type="match status" value="1"/>
</dbReference>
<dbReference type="STRING" id="391625.PPSIR1_37089"/>
<organism evidence="10 11">
    <name type="scientific">Plesiocystis pacifica SIR-1</name>
    <dbReference type="NCBI Taxonomy" id="391625"/>
    <lineage>
        <taxon>Bacteria</taxon>
        <taxon>Pseudomonadati</taxon>
        <taxon>Myxococcota</taxon>
        <taxon>Polyangia</taxon>
        <taxon>Nannocystales</taxon>
        <taxon>Nannocystaceae</taxon>
        <taxon>Plesiocystis</taxon>
    </lineage>
</organism>
<feature type="domain" description="Cyclic nucleotide-binding" evidence="9">
    <location>
        <begin position="323"/>
        <end position="424"/>
    </location>
</feature>
<dbReference type="PANTHER" id="PTHR43289">
    <property type="entry name" value="MITOGEN-ACTIVATED PROTEIN KINASE KINASE KINASE 20-RELATED"/>
    <property type="match status" value="1"/>
</dbReference>
<dbReference type="InterPro" id="IPR000595">
    <property type="entry name" value="cNMP-bd_dom"/>
</dbReference>
<reference evidence="10 11" key="1">
    <citation type="submission" date="2007-06" db="EMBL/GenBank/DDBJ databases">
        <authorList>
            <person name="Shimkets L."/>
            <person name="Ferriera S."/>
            <person name="Johnson J."/>
            <person name="Kravitz S."/>
            <person name="Beeson K."/>
            <person name="Sutton G."/>
            <person name="Rogers Y.-H."/>
            <person name="Friedman R."/>
            <person name="Frazier M."/>
            <person name="Venter J.C."/>
        </authorList>
    </citation>
    <scope>NUCLEOTIDE SEQUENCE [LARGE SCALE GENOMIC DNA]</scope>
    <source>
        <strain evidence="10 11">SIR-1</strain>
    </source>
</reference>
<dbReference type="InterPro" id="IPR014710">
    <property type="entry name" value="RmlC-like_jellyroll"/>
</dbReference>
<keyword evidence="2" id="KW-0808">Transferase</keyword>
<dbReference type="eggNOG" id="COG0515">
    <property type="taxonomic scope" value="Bacteria"/>
</dbReference>
<dbReference type="Proteomes" id="UP000005801">
    <property type="component" value="Unassembled WGS sequence"/>
</dbReference>
<gene>
    <name evidence="10" type="ORF">PPSIR1_37089</name>
</gene>
<accession>A6G0I3</accession>
<dbReference type="SMART" id="SM00220">
    <property type="entry name" value="S_TKc"/>
    <property type="match status" value="1"/>
</dbReference>
<dbReference type="Pfam" id="PF00069">
    <property type="entry name" value="Pkinase"/>
    <property type="match status" value="1"/>
</dbReference>
<dbReference type="Gene3D" id="1.10.510.10">
    <property type="entry name" value="Transferase(Phosphotransferase) domain 1"/>
    <property type="match status" value="1"/>
</dbReference>
<dbReference type="AlphaFoldDB" id="A6G0I3"/>
<keyword evidence="5 7" id="KW-0067">ATP-binding</keyword>
<feature type="domain" description="Protein kinase" evidence="8">
    <location>
        <begin position="35"/>
        <end position="313"/>
    </location>
</feature>
<evidence type="ECO:0000256" key="1">
    <source>
        <dbReference type="ARBA" id="ARBA00022535"/>
    </source>
</evidence>
<keyword evidence="6" id="KW-0142">cGMP-binding</keyword>
<keyword evidence="1" id="KW-0140">cGMP</keyword>
<keyword evidence="4" id="KW-0418">Kinase</keyword>
<dbReference type="PROSITE" id="PS00107">
    <property type="entry name" value="PROTEIN_KINASE_ATP"/>
    <property type="match status" value="1"/>
</dbReference>
<evidence type="ECO:0000256" key="7">
    <source>
        <dbReference type="PROSITE-ProRule" id="PRU10141"/>
    </source>
</evidence>
<feature type="binding site" evidence="7">
    <location>
        <position position="64"/>
    </location>
    <ligand>
        <name>ATP</name>
        <dbReference type="ChEBI" id="CHEBI:30616"/>
    </ligand>
</feature>
<name>A6G0I3_9BACT</name>
<dbReference type="PROSITE" id="PS00108">
    <property type="entry name" value="PROTEIN_KINASE_ST"/>
    <property type="match status" value="1"/>
</dbReference>
<protein>
    <submittedName>
        <fullName evidence="10">Uncharacterized protein</fullName>
    </submittedName>
</protein>
<dbReference type="SMART" id="SM00100">
    <property type="entry name" value="cNMP"/>
    <property type="match status" value="1"/>
</dbReference>
<dbReference type="EMBL" id="ABCS01000009">
    <property type="protein sequence ID" value="EDM80629.1"/>
    <property type="molecule type" value="Genomic_DNA"/>
</dbReference>